<sequence length="66" mass="8303">MLREKANDDGEGGERRVRRWQREQRLWRDHGAKENRKEKGEGRAVRWARWRRRQRRWREVMEGESS</sequence>
<gene>
    <name evidence="1" type="ORF">PIB30_044332</name>
</gene>
<keyword evidence="2" id="KW-1185">Reference proteome</keyword>
<organism evidence="1 2">
    <name type="scientific">Stylosanthes scabra</name>
    <dbReference type="NCBI Taxonomy" id="79078"/>
    <lineage>
        <taxon>Eukaryota</taxon>
        <taxon>Viridiplantae</taxon>
        <taxon>Streptophyta</taxon>
        <taxon>Embryophyta</taxon>
        <taxon>Tracheophyta</taxon>
        <taxon>Spermatophyta</taxon>
        <taxon>Magnoliopsida</taxon>
        <taxon>eudicotyledons</taxon>
        <taxon>Gunneridae</taxon>
        <taxon>Pentapetalae</taxon>
        <taxon>rosids</taxon>
        <taxon>fabids</taxon>
        <taxon>Fabales</taxon>
        <taxon>Fabaceae</taxon>
        <taxon>Papilionoideae</taxon>
        <taxon>50 kb inversion clade</taxon>
        <taxon>dalbergioids sensu lato</taxon>
        <taxon>Dalbergieae</taxon>
        <taxon>Pterocarpus clade</taxon>
        <taxon>Stylosanthes</taxon>
    </lineage>
</organism>
<proteinExistence type="predicted"/>
<protein>
    <submittedName>
        <fullName evidence="1">Uncharacterized protein</fullName>
    </submittedName>
</protein>
<evidence type="ECO:0000313" key="2">
    <source>
        <dbReference type="Proteomes" id="UP001341840"/>
    </source>
</evidence>
<name>A0ABU6QFY5_9FABA</name>
<evidence type="ECO:0000313" key="1">
    <source>
        <dbReference type="EMBL" id="MED6110565.1"/>
    </source>
</evidence>
<reference evidence="1 2" key="1">
    <citation type="journal article" date="2023" name="Plants (Basel)">
        <title>Bridging the Gap: Combining Genomics and Transcriptomics Approaches to Understand Stylosanthes scabra, an Orphan Legume from the Brazilian Caatinga.</title>
        <authorList>
            <person name="Ferreira-Neto J.R.C."/>
            <person name="da Silva M.D."/>
            <person name="Binneck E."/>
            <person name="de Melo N.F."/>
            <person name="da Silva R.H."/>
            <person name="de Melo A.L.T.M."/>
            <person name="Pandolfi V."/>
            <person name="Bustamante F.O."/>
            <person name="Brasileiro-Vidal A.C."/>
            <person name="Benko-Iseppon A.M."/>
        </authorList>
    </citation>
    <scope>NUCLEOTIDE SEQUENCE [LARGE SCALE GENOMIC DNA]</scope>
    <source>
        <tissue evidence="1">Leaves</tissue>
    </source>
</reference>
<accession>A0ABU6QFY5</accession>
<feature type="non-terminal residue" evidence="1">
    <location>
        <position position="66"/>
    </location>
</feature>
<dbReference type="Proteomes" id="UP001341840">
    <property type="component" value="Unassembled WGS sequence"/>
</dbReference>
<dbReference type="EMBL" id="JASCZI010000264">
    <property type="protein sequence ID" value="MED6110565.1"/>
    <property type="molecule type" value="Genomic_DNA"/>
</dbReference>
<comment type="caution">
    <text evidence="1">The sequence shown here is derived from an EMBL/GenBank/DDBJ whole genome shotgun (WGS) entry which is preliminary data.</text>
</comment>